<dbReference type="Proteomes" id="UP000178385">
    <property type="component" value="Unassembled WGS sequence"/>
</dbReference>
<accession>A0A1G1Y3V0</accession>
<evidence type="ECO:0000313" key="3">
    <source>
        <dbReference type="Proteomes" id="UP000178385"/>
    </source>
</evidence>
<gene>
    <name evidence="2" type="ORF">A2840_01590</name>
</gene>
<dbReference type="EMBL" id="MHIG01000026">
    <property type="protein sequence ID" value="OGY46864.1"/>
    <property type="molecule type" value="Genomic_DNA"/>
</dbReference>
<protein>
    <submittedName>
        <fullName evidence="2">Uncharacterized protein</fullName>
    </submittedName>
</protein>
<proteinExistence type="predicted"/>
<comment type="caution">
    <text evidence="2">The sequence shown here is derived from an EMBL/GenBank/DDBJ whole genome shotgun (WGS) entry which is preliminary data.</text>
</comment>
<feature type="region of interest" description="Disordered" evidence="1">
    <location>
        <begin position="372"/>
        <end position="421"/>
    </location>
</feature>
<reference evidence="2 3" key="1">
    <citation type="journal article" date="2016" name="Nat. Commun.">
        <title>Thousands of microbial genomes shed light on interconnected biogeochemical processes in an aquifer system.</title>
        <authorList>
            <person name="Anantharaman K."/>
            <person name="Brown C.T."/>
            <person name="Hug L.A."/>
            <person name="Sharon I."/>
            <person name="Castelle C.J."/>
            <person name="Probst A.J."/>
            <person name="Thomas B.C."/>
            <person name="Singh A."/>
            <person name="Wilkins M.J."/>
            <person name="Karaoz U."/>
            <person name="Brodie E.L."/>
            <person name="Williams K.H."/>
            <person name="Hubbard S.S."/>
            <person name="Banfield J.F."/>
        </authorList>
    </citation>
    <scope>NUCLEOTIDE SEQUENCE [LARGE SCALE GENOMIC DNA]</scope>
</reference>
<sequence>MGPTLIFDKSVLESLNPDEAVWLDQFFLANITPLFFVETLADLQKNTRSGRTPEDIVGSLAYRTPDLHSKANVHHRTLLEGELTGEEKMEMDGRPVIGGGKYVELGGQTGVFFKASPEEEAMKRWQEHKFLELERFYARQWRTSLSNIDLEEIYSYYQKAFAGHPKPKTLEGVKAMADKFIDNPDQEQILITGLASIGVTPKFQQEIVTRWQSAGKPSIRKFAPYFTHVISVDLVFMFGIGADLIGRGRPSHKIDVAYLYYLPFCKIFTSNDKLHKALAPLFLTPDQSFVSGEELKEDLKKLDAHYDILPEETKVRGVYFFAHSPPPDTSFLVTRLWDKYMSPKWRERTNPEPKPNSPIGKDFYDKIRELEKKAKTEGTAQPSREGESDQMVIKRMVSGKRGKWTRFPPEVMNRRKNANGD</sequence>
<name>A0A1G1Y3V0_9BACT</name>
<evidence type="ECO:0000313" key="2">
    <source>
        <dbReference type="EMBL" id="OGY46864.1"/>
    </source>
</evidence>
<organism evidence="2 3">
    <name type="scientific">Candidatus Buchananbacteria bacterium RIFCSPHIGHO2_01_FULL_47_11b</name>
    <dbReference type="NCBI Taxonomy" id="1797537"/>
    <lineage>
        <taxon>Bacteria</taxon>
        <taxon>Candidatus Buchananiibacteriota</taxon>
    </lineage>
</organism>
<dbReference type="AlphaFoldDB" id="A0A1G1Y3V0"/>
<evidence type="ECO:0000256" key="1">
    <source>
        <dbReference type="SAM" id="MobiDB-lite"/>
    </source>
</evidence>